<dbReference type="KEGG" id="pard:DN92_07490"/>
<dbReference type="AlphaFoldDB" id="A0A6M9PFM9"/>
<evidence type="ECO:0000259" key="1">
    <source>
        <dbReference type="Pfam" id="PF01807"/>
    </source>
</evidence>
<keyword evidence="3" id="KW-1185">Reference proteome</keyword>
<dbReference type="InterPro" id="IPR002694">
    <property type="entry name" value="Znf_CHC2"/>
</dbReference>
<dbReference type="RefSeq" id="WP_173960647.1">
    <property type="nucleotide sequence ID" value="NZ_CBCSCC010000008.1"/>
</dbReference>
<evidence type="ECO:0000313" key="3">
    <source>
        <dbReference type="Proteomes" id="UP000501090"/>
    </source>
</evidence>
<name>A0A6M9PFM9_9BURK</name>
<dbReference type="SUPFAM" id="SSF57783">
    <property type="entry name" value="Zinc beta-ribbon"/>
    <property type="match status" value="1"/>
</dbReference>
<dbReference type="Gene3D" id="3.90.580.10">
    <property type="entry name" value="Zinc finger, CHC2-type domain"/>
    <property type="match status" value="1"/>
</dbReference>
<proteinExistence type="predicted"/>
<accession>A0A6M9PFM9</accession>
<dbReference type="Proteomes" id="UP000501090">
    <property type="component" value="Chromosome"/>
</dbReference>
<sequence>MSFDRSRLPDPQSYYESQGLKLSKGKKWVTTSCAFHGGSDSMRVNLISGAFSCMAGCGAKGGDVMSYHRAIKAWDFVTACKDLGCWIEDGKSSSKPPRPAPLSPRDALTLIGYEAMLVAGTASSIGRGYQLTSNDKSRLLEACGRIQLIGGFYL</sequence>
<evidence type="ECO:0000313" key="2">
    <source>
        <dbReference type="EMBL" id="QKM60884.1"/>
    </source>
</evidence>
<dbReference type="GO" id="GO:0008270">
    <property type="term" value="F:zinc ion binding"/>
    <property type="evidence" value="ECO:0007669"/>
    <property type="project" value="InterPro"/>
</dbReference>
<organism evidence="2 3">
    <name type="scientific">Polynucleobacter arcticus</name>
    <dbReference type="NCBI Taxonomy" id="1743165"/>
    <lineage>
        <taxon>Bacteria</taxon>
        <taxon>Pseudomonadati</taxon>
        <taxon>Pseudomonadota</taxon>
        <taxon>Betaproteobacteria</taxon>
        <taxon>Burkholderiales</taxon>
        <taxon>Burkholderiaceae</taxon>
        <taxon>Polynucleobacter</taxon>
    </lineage>
</organism>
<dbReference type="GO" id="GO:0006260">
    <property type="term" value="P:DNA replication"/>
    <property type="evidence" value="ECO:0007669"/>
    <property type="project" value="InterPro"/>
</dbReference>
<feature type="domain" description="Zinc finger CHC2-type" evidence="1">
    <location>
        <begin position="20"/>
        <end position="83"/>
    </location>
</feature>
<dbReference type="GO" id="GO:0003677">
    <property type="term" value="F:DNA binding"/>
    <property type="evidence" value="ECO:0007669"/>
    <property type="project" value="InterPro"/>
</dbReference>
<dbReference type="Pfam" id="PF01807">
    <property type="entry name" value="Zn_ribbon_DnaG"/>
    <property type="match status" value="1"/>
</dbReference>
<gene>
    <name evidence="2" type="ORF">DN92_07490</name>
</gene>
<dbReference type="InterPro" id="IPR036977">
    <property type="entry name" value="DNA_primase_Znf_CHC2"/>
</dbReference>
<dbReference type="EMBL" id="CP028940">
    <property type="protein sequence ID" value="QKM60884.1"/>
    <property type="molecule type" value="Genomic_DNA"/>
</dbReference>
<protein>
    <recommendedName>
        <fullName evidence="1">Zinc finger CHC2-type domain-containing protein</fullName>
    </recommendedName>
</protein>
<dbReference type="GO" id="GO:0003899">
    <property type="term" value="F:DNA-directed RNA polymerase activity"/>
    <property type="evidence" value="ECO:0007669"/>
    <property type="project" value="InterPro"/>
</dbReference>
<reference evidence="2 3" key="1">
    <citation type="submission" date="2018-04" db="EMBL/GenBank/DDBJ databases">
        <title>Polynucleobacter sp. UK-Long2-W17 genome.</title>
        <authorList>
            <person name="Hahn M.W."/>
        </authorList>
    </citation>
    <scope>NUCLEOTIDE SEQUENCE [LARGE SCALE GENOMIC DNA]</scope>
    <source>
        <strain evidence="2 3">UK-Long2-W17</strain>
    </source>
</reference>